<keyword evidence="2" id="KW-1185">Reference proteome</keyword>
<organism evidence="1 2">
    <name type="scientific">Lacihabitans soyangensis</name>
    <dbReference type="NCBI Taxonomy" id="869394"/>
    <lineage>
        <taxon>Bacteria</taxon>
        <taxon>Pseudomonadati</taxon>
        <taxon>Bacteroidota</taxon>
        <taxon>Cytophagia</taxon>
        <taxon>Cytophagales</taxon>
        <taxon>Leadbetterellaceae</taxon>
        <taxon>Lacihabitans</taxon>
    </lineage>
</organism>
<dbReference type="SUPFAM" id="SSF82185">
    <property type="entry name" value="Histone H3 K4-specific methyltransferase SET7/9 N-terminal domain"/>
    <property type="match status" value="1"/>
</dbReference>
<dbReference type="EMBL" id="RJUF01000013">
    <property type="protein sequence ID" value="MCP9762664.1"/>
    <property type="molecule type" value="Genomic_DNA"/>
</dbReference>
<sequence length="91" mass="10630">MFGSYVDRKEVGLWYEWCENGNLKEILNFVDGNYIPVYFATESGEVLMKESTWIRFEKFCAGGFDIFETSYKEGVLIKHEKVGSVNYLSFE</sequence>
<dbReference type="AlphaFoldDB" id="A0AAE3H0G0"/>
<reference evidence="1 2" key="1">
    <citation type="submission" date="2018-11" db="EMBL/GenBank/DDBJ databases">
        <title>Novel bacteria species description.</title>
        <authorList>
            <person name="Han J.-H."/>
        </authorList>
    </citation>
    <scope>NUCLEOTIDE SEQUENCE [LARGE SCALE GENOMIC DNA]</scope>
    <source>
        <strain evidence="1 2">KCTC23259</strain>
    </source>
</reference>
<protein>
    <submittedName>
        <fullName evidence="1">Uncharacterized protein</fullName>
    </submittedName>
</protein>
<comment type="caution">
    <text evidence="1">The sequence shown here is derived from an EMBL/GenBank/DDBJ whole genome shotgun (WGS) entry which is preliminary data.</text>
</comment>
<gene>
    <name evidence="1" type="ORF">EGI31_06825</name>
</gene>
<dbReference type="Proteomes" id="UP001204144">
    <property type="component" value="Unassembled WGS sequence"/>
</dbReference>
<accession>A0AAE3H0G0</accession>
<name>A0AAE3H0G0_9BACT</name>
<evidence type="ECO:0000313" key="2">
    <source>
        <dbReference type="Proteomes" id="UP001204144"/>
    </source>
</evidence>
<proteinExistence type="predicted"/>
<evidence type="ECO:0000313" key="1">
    <source>
        <dbReference type="EMBL" id="MCP9762664.1"/>
    </source>
</evidence>